<evidence type="ECO:0000256" key="3">
    <source>
        <dbReference type="SAM" id="MobiDB-lite"/>
    </source>
</evidence>
<comment type="similarity">
    <text evidence="1">Belongs to the short-chain dehydrogenases/reductases (SDR) family.</text>
</comment>
<keyword evidence="5" id="KW-1185">Reference proteome</keyword>
<gene>
    <name evidence="4" type="ORF">FFLO_00969</name>
</gene>
<accession>A0A8K0JRK6</accession>
<dbReference type="PANTHER" id="PTHR43008:SF14">
    <property type="entry name" value="DEHYDROGENASE ARBD, PUTATIVE-RELATED"/>
    <property type="match status" value="1"/>
</dbReference>
<protein>
    <recommendedName>
        <fullName evidence="6">D-arabinitol 2-dehydrogenase</fullName>
    </recommendedName>
</protein>
<dbReference type="PRINTS" id="PR00080">
    <property type="entry name" value="SDRFAMILY"/>
</dbReference>
<reference evidence="4" key="1">
    <citation type="submission" date="2020-04" db="EMBL/GenBank/DDBJ databases">
        <title>Analysis of mating type loci in Filobasidium floriforme.</title>
        <authorList>
            <person name="Nowrousian M."/>
        </authorList>
    </citation>
    <scope>NUCLEOTIDE SEQUENCE</scope>
    <source>
        <strain evidence="4">CBS 6242</strain>
    </source>
</reference>
<dbReference type="PANTHER" id="PTHR43008">
    <property type="entry name" value="BENZIL REDUCTASE"/>
    <property type="match status" value="1"/>
</dbReference>
<organism evidence="4 5">
    <name type="scientific">Filobasidium floriforme</name>
    <dbReference type="NCBI Taxonomy" id="5210"/>
    <lineage>
        <taxon>Eukaryota</taxon>
        <taxon>Fungi</taxon>
        <taxon>Dikarya</taxon>
        <taxon>Basidiomycota</taxon>
        <taxon>Agaricomycotina</taxon>
        <taxon>Tremellomycetes</taxon>
        <taxon>Filobasidiales</taxon>
        <taxon>Filobasidiaceae</taxon>
        <taxon>Filobasidium</taxon>
    </lineage>
</organism>
<dbReference type="FunFam" id="3.40.50.720:FF:000084">
    <property type="entry name" value="Short-chain dehydrogenase reductase"/>
    <property type="match status" value="1"/>
</dbReference>
<evidence type="ECO:0000313" key="4">
    <source>
        <dbReference type="EMBL" id="KAG7571144.1"/>
    </source>
</evidence>
<dbReference type="Proteomes" id="UP000812966">
    <property type="component" value="Unassembled WGS sequence"/>
</dbReference>
<dbReference type="AlphaFoldDB" id="A0A8K0JRK6"/>
<dbReference type="GO" id="GO:0050664">
    <property type="term" value="F:oxidoreductase activity, acting on NAD(P)H, oxygen as acceptor"/>
    <property type="evidence" value="ECO:0007669"/>
    <property type="project" value="TreeGrafter"/>
</dbReference>
<dbReference type="InterPro" id="IPR002347">
    <property type="entry name" value="SDR_fam"/>
</dbReference>
<evidence type="ECO:0000256" key="1">
    <source>
        <dbReference type="ARBA" id="ARBA00006484"/>
    </source>
</evidence>
<dbReference type="GO" id="GO:0016616">
    <property type="term" value="F:oxidoreductase activity, acting on the CH-OH group of donors, NAD or NADP as acceptor"/>
    <property type="evidence" value="ECO:0007669"/>
    <property type="project" value="UniProtKB-ARBA"/>
</dbReference>
<sequence>MSFISTRIARSSLHQLGAQRQVLRTSQTAVRMLSKSAVVRDAEYEKHRIQANPPTMGTTKDMSQPMPKTDLTEPQSKPSQSLPLFSMAGKVCVVTGGARGIGQMICRAFLEAECTQLAILDLKKEDAEATARELVQAFEEQGRPKGSIRAIGLGVNIADETSVQAGFKSVMEEFGQVDSVVNSAGIVENFTAEAYPTDRLKMLCDINIMGSFYVARESAKVMKPGSSIVMIGSMSGVVINVPQPQTPYNFSKAAVIHMVKSLAVEWAPKGIRVNAVSPGYVLTNLTKVILDKPENQALKDEWINRYVEFRPADPNDLKGPVLFLASDAGSYTTGSNMIVDGGYTCI</sequence>
<dbReference type="SUPFAM" id="SSF51735">
    <property type="entry name" value="NAD(P)-binding Rossmann-fold domains"/>
    <property type="match status" value="1"/>
</dbReference>
<dbReference type="InterPro" id="IPR036291">
    <property type="entry name" value="NAD(P)-bd_dom_sf"/>
</dbReference>
<evidence type="ECO:0000256" key="2">
    <source>
        <dbReference type="ARBA" id="ARBA00023002"/>
    </source>
</evidence>
<feature type="region of interest" description="Disordered" evidence="3">
    <location>
        <begin position="51"/>
        <end position="80"/>
    </location>
</feature>
<evidence type="ECO:0000313" key="5">
    <source>
        <dbReference type="Proteomes" id="UP000812966"/>
    </source>
</evidence>
<evidence type="ECO:0008006" key="6">
    <source>
        <dbReference type="Google" id="ProtNLM"/>
    </source>
</evidence>
<name>A0A8K0JRK6_9TREE</name>
<feature type="compositionally biased region" description="Polar residues" evidence="3">
    <location>
        <begin position="52"/>
        <end position="62"/>
    </location>
</feature>
<proteinExistence type="inferred from homology"/>
<comment type="caution">
    <text evidence="4">The sequence shown here is derived from an EMBL/GenBank/DDBJ whole genome shotgun (WGS) entry which is preliminary data.</text>
</comment>
<dbReference type="Pfam" id="PF13561">
    <property type="entry name" value="adh_short_C2"/>
    <property type="match status" value="1"/>
</dbReference>
<dbReference type="PRINTS" id="PR00081">
    <property type="entry name" value="GDHRDH"/>
</dbReference>
<dbReference type="EMBL" id="JABELV010000011">
    <property type="protein sequence ID" value="KAG7571144.1"/>
    <property type="molecule type" value="Genomic_DNA"/>
</dbReference>
<keyword evidence="2" id="KW-0560">Oxidoreductase</keyword>
<dbReference type="Gene3D" id="3.40.50.720">
    <property type="entry name" value="NAD(P)-binding Rossmann-like Domain"/>
    <property type="match status" value="1"/>
</dbReference>